<feature type="modified residue" description="4-aspartylphosphate" evidence="1">
    <location>
        <position position="60"/>
    </location>
</feature>
<keyword evidence="8" id="KW-1185">Reference proteome</keyword>
<dbReference type="NCBIfam" id="TIGR00277">
    <property type="entry name" value="HDIG"/>
    <property type="match status" value="1"/>
</dbReference>
<dbReference type="SUPFAM" id="SSF52172">
    <property type="entry name" value="CheY-like"/>
    <property type="match status" value="1"/>
</dbReference>
<accession>A0A8T7M010</accession>
<proteinExistence type="predicted"/>
<gene>
    <name evidence="5" type="ORF">HXX08_08690</name>
    <name evidence="6" type="ORF">OZ401_001082</name>
</gene>
<feature type="domain" description="Response regulatory" evidence="2">
    <location>
        <begin position="10"/>
        <end position="125"/>
    </location>
</feature>
<evidence type="ECO:0000256" key="1">
    <source>
        <dbReference type="PROSITE-ProRule" id="PRU00169"/>
    </source>
</evidence>
<dbReference type="GO" id="GO:0000160">
    <property type="term" value="P:phosphorelay signal transduction system"/>
    <property type="evidence" value="ECO:0007669"/>
    <property type="project" value="InterPro"/>
</dbReference>
<feature type="domain" description="HD-GYP" evidence="4">
    <location>
        <begin position="140"/>
        <end position="335"/>
    </location>
</feature>
<protein>
    <submittedName>
        <fullName evidence="5">Response regulator</fullName>
    </submittedName>
</protein>
<dbReference type="EMBL" id="JACATZ010000001">
    <property type="protein sequence ID" value="NWJ45942.1"/>
    <property type="molecule type" value="Genomic_DNA"/>
</dbReference>
<dbReference type="EMBL" id="CP128399">
    <property type="protein sequence ID" value="WJW67803.1"/>
    <property type="molecule type" value="Genomic_DNA"/>
</dbReference>
<name>A0A8T7M010_9CHLR</name>
<evidence type="ECO:0000313" key="5">
    <source>
        <dbReference type="EMBL" id="NWJ45942.1"/>
    </source>
</evidence>
<feature type="domain" description="HD" evidence="3">
    <location>
        <begin position="162"/>
        <end position="284"/>
    </location>
</feature>
<organism evidence="5 7">
    <name type="scientific">Candidatus Chlorohelix allophototropha</name>
    <dbReference type="NCBI Taxonomy" id="3003348"/>
    <lineage>
        <taxon>Bacteria</taxon>
        <taxon>Bacillati</taxon>
        <taxon>Chloroflexota</taxon>
        <taxon>Chloroflexia</taxon>
        <taxon>Candidatus Chloroheliales</taxon>
        <taxon>Candidatus Chloroheliaceae</taxon>
        <taxon>Candidatus Chlorohelix</taxon>
    </lineage>
</organism>
<dbReference type="InterPro" id="IPR052020">
    <property type="entry name" value="Cyclic_di-GMP/3'3'-cGAMP_PDE"/>
</dbReference>
<evidence type="ECO:0000259" key="2">
    <source>
        <dbReference type="PROSITE" id="PS50110"/>
    </source>
</evidence>
<dbReference type="InterPro" id="IPR006675">
    <property type="entry name" value="HDIG_dom"/>
</dbReference>
<dbReference type="PANTHER" id="PTHR45228:SF4">
    <property type="entry name" value="LIPOPROTEIN"/>
    <property type="match status" value="1"/>
</dbReference>
<dbReference type="AlphaFoldDB" id="A0A8T7M010"/>
<dbReference type="InterPro" id="IPR011006">
    <property type="entry name" value="CheY-like_superfamily"/>
</dbReference>
<dbReference type="PROSITE" id="PS51832">
    <property type="entry name" value="HD_GYP"/>
    <property type="match status" value="1"/>
</dbReference>
<sequence>MNLTRSGSPRALVVDDVSQAAETVAYILHLSRGFSVRTVYDPYDALKVVKEENYDLVVIDYQMPGLDGIQLLKQLKSSDASTTYIIMTGRNDMRVIMNALKAGAQGFVAKPFTRNELLESIDLAMEKTRLLREHIHMRVYAPLLRSAIGALLSALEYEHDDTANHSKRVGYYAEEISIDFGMSQEERHVTQLGALFHDIGKIGVPDHILLKPGFLSEEERFIMRTHPEIGWRIIKDVEGLSKVAEIVRAHHERFDGKGYPDGLAGEQIPLGARIAAVADSFEAIVSPRVYSPGRSVEEALEEVRRCSGTQFDPDAAEVFLKKMESGKILYKPTYTPITNLDFCVQPQPK</sequence>
<keyword evidence="1" id="KW-0597">Phosphoprotein</keyword>
<dbReference type="InterPro" id="IPR037522">
    <property type="entry name" value="HD_GYP_dom"/>
</dbReference>
<dbReference type="Gene3D" id="3.40.50.2300">
    <property type="match status" value="1"/>
</dbReference>
<evidence type="ECO:0000313" key="7">
    <source>
        <dbReference type="Proteomes" id="UP000521676"/>
    </source>
</evidence>
<dbReference type="InterPro" id="IPR003607">
    <property type="entry name" value="HD/PDEase_dom"/>
</dbReference>
<dbReference type="RefSeq" id="WP_341469693.1">
    <property type="nucleotide sequence ID" value="NZ_CP128399.1"/>
</dbReference>
<evidence type="ECO:0000313" key="6">
    <source>
        <dbReference type="EMBL" id="WJW67803.1"/>
    </source>
</evidence>
<evidence type="ECO:0000259" key="4">
    <source>
        <dbReference type="PROSITE" id="PS51832"/>
    </source>
</evidence>
<dbReference type="InterPro" id="IPR001789">
    <property type="entry name" value="Sig_transdc_resp-reg_receiver"/>
</dbReference>
<dbReference type="CDD" id="cd00077">
    <property type="entry name" value="HDc"/>
    <property type="match status" value="1"/>
</dbReference>
<reference evidence="6" key="2">
    <citation type="journal article" date="2024" name="Nature">
        <title>Anoxygenic phototroph of the Chloroflexota uses a type I reaction centre.</title>
        <authorList>
            <person name="Tsuji J.M."/>
            <person name="Shaw N.A."/>
            <person name="Nagashima S."/>
            <person name="Venkiteswaran J.J."/>
            <person name="Schiff S.L."/>
            <person name="Watanabe T."/>
            <person name="Fukui M."/>
            <person name="Hanada S."/>
            <person name="Tank M."/>
            <person name="Neufeld J.D."/>
        </authorList>
    </citation>
    <scope>NUCLEOTIDE SEQUENCE</scope>
    <source>
        <strain evidence="6">L227-S17</strain>
    </source>
</reference>
<dbReference type="PROSITE" id="PS51831">
    <property type="entry name" value="HD"/>
    <property type="match status" value="1"/>
</dbReference>
<dbReference type="SMART" id="SM00448">
    <property type="entry name" value="REC"/>
    <property type="match status" value="1"/>
</dbReference>
<dbReference type="SMART" id="SM00471">
    <property type="entry name" value="HDc"/>
    <property type="match status" value="1"/>
</dbReference>
<dbReference type="CDD" id="cd00156">
    <property type="entry name" value="REC"/>
    <property type="match status" value="1"/>
</dbReference>
<dbReference type="PANTHER" id="PTHR45228">
    <property type="entry name" value="CYCLIC DI-GMP PHOSPHODIESTERASE TM_0186-RELATED"/>
    <property type="match status" value="1"/>
</dbReference>
<dbReference type="SUPFAM" id="SSF109604">
    <property type="entry name" value="HD-domain/PDEase-like"/>
    <property type="match status" value="1"/>
</dbReference>
<dbReference type="Pfam" id="PF13487">
    <property type="entry name" value="HD_5"/>
    <property type="match status" value="1"/>
</dbReference>
<evidence type="ECO:0000259" key="3">
    <source>
        <dbReference type="PROSITE" id="PS51831"/>
    </source>
</evidence>
<dbReference type="Proteomes" id="UP000521676">
    <property type="component" value="Unassembled WGS sequence"/>
</dbReference>
<dbReference type="PROSITE" id="PS50110">
    <property type="entry name" value="RESPONSE_REGULATORY"/>
    <property type="match status" value="1"/>
</dbReference>
<evidence type="ECO:0000313" key="8">
    <source>
        <dbReference type="Proteomes" id="UP001431572"/>
    </source>
</evidence>
<dbReference type="Gene3D" id="1.10.3210.10">
    <property type="entry name" value="Hypothetical protein af1432"/>
    <property type="match status" value="1"/>
</dbReference>
<dbReference type="InterPro" id="IPR006674">
    <property type="entry name" value="HD_domain"/>
</dbReference>
<reference evidence="5 7" key="1">
    <citation type="submission" date="2020-06" db="EMBL/GenBank/DDBJ databases">
        <title>Anoxygenic phototrophic Chloroflexota member uses a Type I reaction center.</title>
        <authorList>
            <person name="Tsuji J.M."/>
            <person name="Shaw N.A."/>
            <person name="Nagashima S."/>
            <person name="Venkiteswaran J."/>
            <person name="Schiff S.L."/>
            <person name="Hanada S."/>
            <person name="Tank M."/>
            <person name="Neufeld J.D."/>
        </authorList>
    </citation>
    <scope>NUCLEOTIDE SEQUENCE [LARGE SCALE GENOMIC DNA]</scope>
    <source>
        <strain evidence="5">L227-S17</strain>
    </source>
</reference>
<dbReference type="Proteomes" id="UP001431572">
    <property type="component" value="Chromosome 1"/>
</dbReference>
<dbReference type="Pfam" id="PF00072">
    <property type="entry name" value="Response_reg"/>
    <property type="match status" value="1"/>
</dbReference>